<organism evidence="2 3">
    <name type="scientific">Panagrellus redivivus</name>
    <name type="common">Microworm</name>
    <dbReference type="NCBI Taxonomy" id="6233"/>
    <lineage>
        <taxon>Eukaryota</taxon>
        <taxon>Metazoa</taxon>
        <taxon>Ecdysozoa</taxon>
        <taxon>Nematoda</taxon>
        <taxon>Chromadorea</taxon>
        <taxon>Rhabditida</taxon>
        <taxon>Tylenchina</taxon>
        <taxon>Panagrolaimomorpha</taxon>
        <taxon>Panagrolaimoidea</taxon>
        <taxon>Panagrolaimidae</taxon>
        <taxon>Panagrellus</taxon>
    </lineage>
</organism>
<feature type="compositionally biased region" description="Acidic residues" evidence="1">
    <location>
        <begin position="78"/>
        <end position="94"/>
    </location>
</feature>
<dbReference type="AlphaFoldDB" id="A0A7E4W5A6"/>
<reference evidence="2" key="1">
    <citation type="journal article" date="2013" name="Genetics">
        <title>The draft genome and transcriptome of Panagrellus redivivus are shaped by the harsh demands of a free-living lifestyle.</title>
        <authorList>
            <person name="Srinivasan J."/>
            <person name="Dillman A.R."/>
            <person name="Macchietto M.G."/>
            <person name="Heikkinen L."/>
            <person name="Lakso M."/>
            <person name="Fracchia K.M."/>
            <person name="Antoshechkin I."/>
            <person name="Mortazavi A."/>
            <person name="Wong G."/>
            <person name="Sternberg P.W."/>
        </authorList>
    </citation>
    <scope>NUCLEOTIDE SEQUENCE [LARGE SCALE GENOMIC DNA]</scope>
    <source>
        <strain evidence="2">MT8872</strain>
    </source>
</reference>
<accession>A0A7E4W5A6</accession>
<evidence type="ECO:0000256" key="1">
    <source>
        <dbReference type="SAM" id="MobiDB-lite"/>
    </source>
</evidence>
<evidence type="ECO:0000313" key="2">
    <source>
        <dbReference type="Proteomes" id="UP000492821"/>
    </source>
</evidence>
<dbReference type="WBParaSite" id="Pan_g7550.t1">
    <property type="protein sequence ID" value="Pan_g7550.t1"/>
    <property type="gene ID" value="Pan_g7550"/>
</dbReference>
<protein>
    <submittedName>
        <fullName evidence="3">Protein SHQ1 homolog</fullName>
    </submittedName>
</protein>
<reference evidence="3" key="2">
    <citation type="submission" date="2020-10" db="UniProtKB">
        <authorList>
            <consortium name="WormBaseParasite"/>
        </authorList>
    </citation>
    <scope>IDENTIFICATION</scope>
</reference>
<evidence type="ECO:0000313" key="3">
    <source>
        <dbReference type="WBParaSite" id="Pan_g7550.t1"/>
    </source>
</evidence>
<keyword evidence="2" id="KW-1185">Reference proteome</keyword>
<dbReference type="Proteomes" id="UP000492821">
    <property type="component" value="Unassembled WGS sequence"/>
</dbReference>
<name>A0A7E4W5A6_PANRE</name>
<proteinExistence type="predicted"/>
<feature type="region of interest" description="Disordered" evidence="1">
    <location>
        <begin position="78"/>
        <end position="101"/>
    </location>
</feature>
<sequence length="111" mass="13038">MMTGIAAILRYPLVELEDEDMDDDEWKSNNLKLELAADDAYDEEELICPRKFYSKVDYYRKFNFPESATETAKMFDEMSYDESAEEEEESDTEESAPRPHMTLADCIIKKR</sequence>